<accession>A0ABV1ULN9</accession>
<evidence type="ECO:0000313" key="2">
    <source>
        <dbReference type="Proteomes" id="UP001470023"/>
    </source>
</evidence>
<evidence type="ECO:0000313" key="1">
    <source>
        <dbReference type="EMBL" id="MER6434641.1"/>
    </source>
</evidence>
<keyword evidence="2" id="KW-1185">Reference proteome</keyword>
<organism evidence="1 2">
    <name type="scientific">Streptomyces sp. 900105245</name>
    <dbReference type="NCBI Taxonomy" id="3154379"/>
    <lineage>
        <taxon>Bacteria</taxon>
        <taxon>Bacillati</taxon>
        <taxon>Actinomycetota</taxon>
        <taxon>Actinomycetes</taxon>
        <taxon>Kitasatosporales</taxon>
        <taxon>Streptomycetaceae</taxon>
        <taxon>Streptomyces</taxon>
    </lineage>
</organism>
<dbReference type="RefSeq" id="WP_352066444.1">
    <property type="nucleotide sequence ID" value="NZ_JBEPAZ010000159.1"/>
</dbReference>
<dbReference type="EMBL" id="JBEPAZ010000159">
    <property type="protein sequence ID" value="MER6434641.1"/>
    <property type="molecule type" value="Genomic_DNA"/>
</dbReference>
<name>A0ABV1ULN9_9ACTN</name>
<reference evidence="1 2" key="1">
    <citation type="submission" date="2024-06" db="EMBL/GenBank/DDBJ databases">
        <title>The Natural Products Discovery Center: Release of the First 8490 Sequenced Strains for Exploring Actinobacteria Biosynthetic Diversity.</title>
        <authorList>
            <person name="Kalkreuter E."/>
            <person name="Kautsar S.A."/>
            <person name="Yang D."/>
            <person name="Bader C.D."/>
            <person name="Teijaro C.N."/>
            <person name="Fluegel L."/>
            <person name="Davis C.M."/>
            <person name="Simpson J.R."/>
            <person name="Lauterbach L."/>
            <person name="Steele A.D."/>
            <person name="Gui C."/>
            <person name="Meng S."/>
            <person name="Li G."/>
            <person name="Viehrig K."/>
            <person name="Ye F."/>
            <person name="Su P."/>
            <person name="Kiefer A.F."/>
            <person name="Nichols A."/>
            <person name="Cepeda A.J."/>
            <person name="Yan W."/>
            <person name="Fan B."/>
            <person name="Jiang Y."/>
            <person name="Adhikari A."/>
            <person name="Zheng C.-J."/>
            <person name="Schuster L."/>
            <person name="Cowan T.M."/>
            <person name="Smanski M.J."/>
            <person name="Chevrette M.G."/>
            <person name="De Carvalho L.P.S."/>
            <person name="Shen B."/>
        </authorList>
    </citation>
    <scope>NUCLEOTIDE SEQUENCE [LARGE SCALE GENOMIC DNA]</scope>
    <source>
        <strain evidence="1 2">NPDC001166</strain>
    </source>
</reference>
<sequence>MTMTPAELEAQRETLELLNNEVAARLTRKSDSLAKIDSKAVLLIRFAATPPSSWRCTSTTAGTVCKPSGRVISTLA</sequence>
<gene>
    <name evidence="1" type="ORF">ABT272_45050</name>
</gene>
<proteinExistence type="predicted"/>
<comment type="caution">
    <text evidence="1">The sequence shown here is derived from an EMBL/GenBank/DDBJ whole genome shotgun (WGS) entry which is preliminary data.</text>
</comment>
<protein>
    <submittedName>
        <fullName evidence="1">Uncharacterized protein</fullName>
    </submittedName>
</protein>
<dbReference type="Proteomes" id="UP001470023">
    <property type="component" value="Unassembled WGS sequence"/>
</dbReference>